<protein>
    <submittedName>
        <fullName evidence="2">Uncharacterized protein</fullName>
    </submittedName>
</protein>
<accession>A0A418W8P3</accession>
<evidence type="ECO:0000313" key="3">
    <source>
        <dbReference type="Proteomes" id="UP000284605"/>
    </source>
</evidence>
<keyword evidence="1" id="KW-1133">Transmembrane helix</keyword>
<evidence type="ECO:0000313" key="2">
    <source>
        <dbReference type="EMBL" id="RJF86385.1"/>
    </source>
</evidence>
<dbReference type="AlphaFoldDB" id="A0A418W8P3"/>
<dbReference type="Proteomes" id="UP000284605">
    <property type="component" value="Unassembled WGS sequence"/>
</dbReference>
<dbReference type="RefSeq" id="WP_119777023.1">
    <property type="nucleotide sequence ID" value="NZ_QYUK01000011.1"/>
</dbReference>
<feature type="transmembrane region" description="Helical" evidence="1">
    <location>
        <begin position="92"/>
        <end position="114"/>
    </location>
</feature>
<feature type="transmembrane region" description="Helical" evidence="1">
    <location>
        <begin position="18"/>
        <end position="41"/>
    </location>
</feature>
<comment type="caution">
    <text evidence="2">The sequence shown here is derived from an EMBL/GenBank/DDBJ whole genome shotgun (WGS) entry which is preliminary data.</text>
</comment>
<dbReference type="OrthoDB" id="7852580at2"/>
<feature type="transmembrane region" description="Helical" evidence="1">
    <location>
        <begin position="126"/>
        <end position="144"/>
    </location>
</feature>
<feature type="transmembrane region" description="Helical" evidence="1">
    <location>
        <begin position="61"/>
        <end position="85"/>
    </location>
</feature>
<dbReference type="EMBL" id="QYUK01000011">
    <property type="protein sequence ID" value="RJF86385.1"/>
    <property type="molecule type" value="Genomic_DNA"/>
</dbReference>
<proteinExistence type="predicted"/>
<sequence>MTASVSLATTRPPFPLRAFVLTCLVVSIWVNASEIFRYFAFVMPMTRETLAMVPGVAPMDLTVFLAWGLWDTLLVAMTVAIYWLAAERFGEGWGIVVLAGTLSWLFFFALFWLAMLNMNLADTSTLAIALPWAWLELVVASAIARPCLWKFVQSNG</sequence>
<name>A0A418W8P3_9PROT</name>
<reference evidence="2 3" key="1">
    <citation type="submission" date="2018-09" db="EMBL/GenBank/DDBJ databases">
        <authorList>
            <person name="Zhu H."/>
        </authorList>
    </citation>
    <scope>NUCLEOTIDE SEQUENCE [LARGE SCALE GENOMIC DNA]</scope>
    <source>
        <strain evidence="2 3">K1W22B-8</strain>
    </source>
</reference>
<keyword evidence="1" id="KW-0472">Membrane</keyword>
<evidence type="ECO:0000256" key="1">
    <source>
        <dbReference type="SAM" id="Phobius"/>
    </source>
</evidence>
<keyword evidence="1" id="KW-0812">Transmembrane</keyword>
<gene>
    <name evidence="2" type="ORF">D3874_04550</name>
</gene>
<keyword evidence="3" id="KW-1185">Reference proteome</keyword>
<organism evidence="2 3">
    <name type="scientific">Oleomonas cavernae</name>
    <dbReference type="NCBI Taxonomy" id="2320859"/>
    <lineage>
        <taxon>Bacteria</taxon>
        <taxon>Pseudomonadati</taxon>
        <taxon>Pseudomonadota</taxon>
        <taxon>Alphaproteobacteria</taxon>
        <taxon>Acetobacterales</taxon>
        <taxon>Acetobacteraceae</taxon>
        <taxon>Oleomonas</taxon>
    </lineage>
</organism>